<evidence type="ECO:0000313" key="1">
    <source>
        <dbReference type="EMBL" id="EQK39971.1"/>
    </source>
</evidence>
<evidence type="ECO:0000313" key="2">
    <source>
        <dbReference type="Proteomes" id="UP000015688"/>
    </source>
</evidence>
<organism evidence="1 2">
    <name type="scientific">Paraclostridium bifermentans ATCC 638 = DSM 14991</name>
    <dbReference type="NCBI Taxonomy" id="1233171"/>
    <lineage>
        <taxon>Bacteria</taxon>
        <taxon>Bacillati</taxon>
        <taxon>Bacillota</taxon>
        <taxon>Clostridia</taxon>
        <taxon>Peptostreptococcales</taxon>
        <taxon>Peptostreptococcaceae</taxon>
        <taxon>Paraclostridium</taxon>
    </lineage>
</organism>
<dbReference type="AlphaFoldDB" id="T4VGT1"/>
<protein>
    <submittedName>
        <fullName evidence="1">Uncharacterized protein</fullName>
    </submittedName>
</protein>
<comment type="caution">
    <text evidence="1">The sequence shown here is derived from an EMBL/GenBank/DDBJ whole genome shotgun (WGS) entry which is preliminary data.</text>
</comment>
<reference evidence="1 2" key="1">
    <citation type="submission" date="2013-06" db="EMBL/GenBank/DDBJ databases">
        <authorList>
            <person name="Walk S."/>
            <person name="Aronoff D."/>
            <person name="Young V.Y."/>
            <person name="Marsh J."/>
            <person name="Harrison L."/>
            <person name="Daugherty S.C."/>
            <person name="Shefchek K.A."/>
            <person name="Hine E.E."/>
            <person name="Tallon L.J."/>
            <person name="Sadzewicz L.K."/>
            <person name="Rasko D.A."/>
        </authorList>
    </citation>
    <scope>NUCLEOTIDE SEQUENCE [LARGE SCALE GENOMIC DNA]</scope>
    <source>
        <strain evidence="1 2">ATCC 638</strain>
    </source>
</reference>
<name>T4VGT1_PARBF</name>
<dbReference type="GeneID" id="67474413"/>
<gene>
    <name evidence="1" type="ORF">C672_3561</name>
</gene>
<dbReference type="PATRIC" id="fig|1233171.3.peg.3429"/>
<proteinExistence type="predicted"/>
<dbReference type="EMBL" id="AVNC01000022">
    <property type="protein sequence ID" value="EQK39971.1"/>
    <property type="molecule type" value="Genomic_DNA"/>
</dbReference>
<sequence>MEKKSVKLAGYSVDYLEKEMQISNKSASKTIEKIFKEHEQFKQLIIDRNSLVEQIYDRFKKDISTILARTGHTVKNSNVAMELWNGFLFANNQSEYVTTDEFVSTPLKKATEKVNNEIAGLRQKKLEKK</sequence>
<dbReference type="RefSeq" id="WP_021434439.1">
    <property type="nucleotide sequence ID" value="NZ_AVNC01000022.1"/>
</dbReference>
<dbReference type="Proteomes" id="UP000015688">
    <property type="component" value="Unassembled WGS sequence"/>
</dbReference>
<accession>T4VGT1</accession>